<evidence type="ECO:0000259" key="5">
    <source>
        <dbReference type="SMART" id="SM00228"/>
    </source>
</evidence>
<dbReference type="GO" id="GO:0006508">
    <property type="term" value="P:proteolysis"/>
    <property type="evidence" value="ECO:0007669"/>
    <property type="project" value="UniProtKB-KW"/>
</dbReference>
<proteinExistence type="predicted"/>
<dbReference type="PANTHER" id="PTHR43343">
    <property type="entry name" value="PEPTIDASE S12"/>
    <property type="match status" value="1"/>
</dbReference>
<organism evidence="6 7">
    <name type="scientific">Rubrobacter taiwanensis</name>
    <dbReference type="NCBI Taxonomy" id="185139"/>
    <lineage>
        <taxon>Bacteria</taxon>
        <taxon>Bacillati</taxon>
        <taxon>Actinomycetota</taxon>
        <taxon>Rubrobacteria</taxon>
        <taxon>Rubrobacterales</taxon>
        <taxon>Rubrobacteraceae</taxon>
        <taxon>Rubrobacter</taxon>
    </lineage>
</organism>
<feature type="domain" description="PDZ" evidence="5">
    <location>
        <begin position="286"/>
        <end position="393"/>
    </location>
</feature>
<dbReference type="InterPro" id="IPR009003">
    <property type="entry name" value="Peptidase_S1_PA"/>
</dbReference>
<protein>
    <submittedName>
        <fullName evidence="6">Trypsin-like serine protease</fullName>
    </submittedName>
</protein>
<dbReference type="InterPro" id="IPR001478">
    <property type="entry name" value="PDZ"/>
</dbReference>
<evidence type="ECO:0000256" key="3">
    <source>
        <dbReference type="SAM" id="MobiDB-lite"/>
    </source>
</evidence>
<dbReference type="GO" id="GO:0004252">
    <property type="term" value="F:serine-type endopeptidase activity"/>
    <property type="evidence" value="ECO:0007669"/>
    <property type="project" value="InterPro"/>
</dbReference>
<sequence length="411" mass="42088">MPDRIWFRISGGRRSAGGRFSALKTALTSLVSAVIGGLVAILLVAAGVLGIDDAPTGDVTINEVAPESLPRSDAPAAGPGALPVREIYTRDGPGVVSVEVQSNGSLGGGSGFVLDESGHILTNQHVIDGAERVLIQFSSGARAEAEIVGEDPSTDIAVLRVEETGEPLVPLTLGDSDSVRVGDPVIAIGNPLNVGASVTTGIVSGIGRAIKAPNDFTIDGAIQTDAAINPGNSGGPLLDARGLVVGVNSQIISETGGFQGVGFAVPINTVKDVVRQLITTGEVRHGYLGVQMFSVGVEELAAYSGLSPEEFSREHGLPENGAIVTDVVPDGPADRAGIRGGREEREIAGLPVPIGDVITEIDGEPVRDSEDVIRAVNASRPGDELDLTVVSPGGEPRTERVTLGVQPSQTP</sequence>
<feature type="region of interest" description="Disordered" evidence="3">
    <location>
        <begin position="384"/>
        <end position="411"/>
    </location>
</feature>
<dbReference type="Pfam" id="PF13180">
    <property type="entry name" value="PDZ_2"/>
    <property type="match status" value="1"/>
</dbReference>
<dbReference type="InterPro" id="IPR036034">
    <property type="entry name" value="PDZ_sf"/>
</dbReference>
<dbReference type="Pfam" id="PF13365">
    <property type="entry name" value="Trypsin_2"/>
    <property type="match status" value="1"/>
</dbReference>
<dbReference type="AlphaFoldDB" id="A0A4R1BSH1"/>
<dbReference type="Gene3D" id="2.40.10.120">
    <property type="match status" value="1"/>
</dbReference>
<keyword evidence="4" id="KW-0812">Transmembrane</keyword>
<name>A0A4R1BSH1_9ACTN</name>
<dbReference type="Gene3D" id="2.30.42.10">
    <property type="match status" value="1"/>
</dbReference>
<keyword evidence="1 6" id="KW-0645">Protease</keyword>
<evidence type="ECO:0000256" key="2">
    <source>
        <dbReference type="ARBA" id="ARBA00022801"/>
    </source>
</evidence>
<dbReference type="InterPro" id="IPR001940">
    <property type="entry name" value="Peptidase_S1C"/>
</dbReference>
<keyword evidence="4" id="KW-0472">Membrane</keyword>
<accession>A0A4R1BSH1</accession>
<evidence type="ECO:0000313" key="6">
    <source>
        <dbReference type="EMBL" id="TCJ20754.1"/>
    </source>
</evidence>
<dbReference type="OrthoDB" id="9758917at2"/>
<keyword evidence="2" id="KW-0378">Hydrolase</keyword>
<gene>
    <name evidence="6" type="ORF">E0L93_00555</name>
</gene>
<dbReference type="EMBL" id="SKBU01000001">
    <property type="protein sequence ID" value="TCJ20754.1"/>
    <property type="molecule type" value="Genomic_DNA"/>
</dbReference>
<feature type="transmembrane region" description="Helical" evidence="4">
    <location>
        <begin position="21"/>
        <end position="51"/>
    </location>
</feature>
<evidence type="ECO:0000256" key="1">
    <source>
        <dbReference type="ARBA" id="ARBA00022670"/>
    </source>
</evidence>
<dbReference type="Proteomes" id="UP000295244">
    <property type="component" value="Unassembled WGS sequence"/>
</dbReference>
<evidence type="ECO:0000256" key="4">
    <source>
        <dbReference type="SAM" id="Phobius"/>
    </source>
</evidence>
<keyword evidence="7" id="KW-1185">Reference proteome</keyword>
<dbReference type="SUPFAM" id="SSF50494">
    <property type="entry name" value="Trypsin-like serine proteases"/>
    <property type="match status" value="1"/>
</dbReference>
<dbReference type="PANTHER" id="PTHR43343:SF3">
    <property type="entry name" value="PROTEASE DO-LIKE 8, CHLOROPLASTIC"/>
    <property type="match status" value="1"/>
</dbReference>
<keyword evidence="4" id="KW-1133">Transmembrane helix</keyword>
<comment type="caution">
    <text evidence="6">The sequence shown here is derived from an EMBL/GenBank/DDBJ whole genome shotgun (WGS) entry which is preliminary data.</text>
</comment>
<dbReference type="RefSeq" id="WP_132687200.1">
    <property type="nucleotide sequence ID" value="NZ_SKBU01000001.1"/>
</dbReference>
<reference evidence="6 7" key="1">
    <citation type="submission" date="2019-03" db="EMBL/GenBank/DDBJ databases">
        <title>Whole genome sequence of a novel Rubrobacter taiwanensis strain, isolated from Yellowstone National Park.</title>
        <authorList>
            <person name="Freed S."/>
            <person name="Ramaley R.F."/>
            <person name="Kyndt J.A."/>
        </authorList>
    </citation>
    <scope>NUCLEOTIDE SEQUENCE [LARGE SCALE GENOMIC DNA]</scope>
    <source>
        <strain evidence="6 7">Yellowstone</strain>
    </source>
</reference>
<dbReference type="InterPro" id="IPR051201">
    <property type="entry name" value="Chloro_Bact_Ser_Proteases"/>
</dbReference>
<dbReference type="PRINTS" id="PR00834">
    <property type="entry name" value="PROTEASES2C"/>
</dbReference>
<dbReference type="SUPFAM" id="SSF50156">
    <property type="entry name" value="PDZ domain-like"/>
    <property type="match status" value="1"/>
</dbReference>
<dbReference type="SMART" id="SM00228">
    <property type="entry name" value="PDZ"/>
    <property type="match status" value="1"/>
</dbReference>
<evidence type="ECO:0000313" key="7">
    <source>
        <dbReference type="Proteomes" id="UP000295244"/>
    </source>
</evidence>